<name>A0A7X9ZQ45_9SPHN</name>
<evidence type="ECO:0008006" key="3">
    <source>
        <dbReference type="Google" id="ProtNLM"/>
    </source>
</evidence>
<gene>
    <name evidence="1" type="ORF">HHL08_00260</name>
</gene>
<keyword evidence="2" id="KW-1185">Reference proteome</keyword>
<dbReference type="EMBL" id="JABBFV010000001">
    <property type="protein sequence ID" value="NML08590.1"/>
    <property type="molecule type" value="Genomic_DNA"/>
</dbReference>
<accession>A0A7X9ZQ45</accession>
<comment type="caution">
    <text evidence="1">The sequence shown here is derived from an EMBL/GenBank/DDBJ whole genome shotgun (WGS) entry which is preliminary data.</text>
</comment>
<reference evidence="1 2" key="1">
    <citation type="submission" date="2020-04" db="EMBL/GenBank/DDBJ databases">
        <title>Sphingobium sp. AR-3-1 isolated from Arctic soil.</title>
        <authorList>
            <person name="Dahal R.H."/>
            <person name="Chaudhary D.K."/>
        </authorList>
    </citation>
    <scope>NUCLEOTIDE SEQUENCE [LARGE SCALE GENOMIC DNA]</scope>
    <source>
        <strain evidence="1 2">AR-3-1</strain>
    </source>
</reference>
<dbReference type="RefSeq" id="WP_169570406.1">
    <property type="nucleotide sequence ID" value="NZ_JABBFV010000001.1"/>
</dbReference>
<proteinExistence type="predicted"/>
<protein>
    <recommendedName>
        <fullName evidence="3">Hpt domain-containing protein</fullName>
    </recommendedName>
</protein>
<dbReference type="Proteomes" id="UP000519023">
    <property type="component" value="Unassembled WGS sequence"/>
</dbReference>
<organism evidence="1 2">
    <name type="scientific">Sphingobium psychrophilum</name>
    <dbReference type="NCBI Taxonomy" id="2728834"/>
    <lineage>
        <taxon>Bacteria</taxon>
        <taxon>Pseudomonadati</taxon>
        <taxon>Pseudomonadota</taxon>
        <taxon>Alphaproteobacteria</taxon>
        <taxon>Sphingomonadales</taxon>
        <taxon>Sphingomonadaceae</taxon>
        <taxon>Sphingobium</taxon>
    </lineage>
</organism>
<evidence type="ECO:0000313" key="1">
    <source>
        <dbReference type="EMBL" id="NML08590.1"/>
    </source>
</evidence>
<evidence type="ECO:0000313" key="2">
    <source>
        <dbReference type="Proteomes" id="UP000519023"/>
    </source>
</evidence>
<dbReference type="AlphaFoldDB" id="A0A7X9ZQ45"/>
<sequence length="168" mass="17639">MAGWAVQSVDRDDADAIAGASMVVVDGQDQPPLSPGNRIVAAIVEGSLVPSFPADLVIDAKQGIGPITEIFSQWLPPDIERLERMEAMLGRQGLWPVVQGLRAELQRAVDGADGVDAHKMAGLAGTLGFAAVSASWQAVDQGTGDAATARRDSRTALVVIDRWLSEAP</sequence>